<dbReference type="PRINTS" id="PR00359">
    <property type="entry name" value="BP450"/>
</dbReference>
<dbReference type="CDD" id="cd11030">
    <property type="entry name" value="CYP105-like"/>
    <property type="match status" value="1"/>
</dbReference>
<sequence length="411" mass="44913">MTTKAPHGSPLVEDFPMRRVCPFAPPPRYAELRARTPIARITLPNGHTAWLLTRHADVRAALGHPRVSSDPTHPGFPEGQMAEGDAEERRAPLLIERDPPQHGRHRRMLIPEFTVRRVDALRPHLQQTADRLLDDMLHEGPPADLVSAFALPLSSLTICHLLGVPYADHAFFEAQARAALSSPPAEAEAAFAAVSAYLDGLVTEKERQPTDDMISRLIVEHLRTGALTHAELVGAATLLLMAGHETTANMISLGVVTLLAHPDQLAQLRADWTLTAGTVEEMLRYHSIGDAGAVRVAVDDIEIGGQHIRAGDGIIPLVASANRDPLAFERPEDLDIHRRGRHHLGFGHGIHQCLGQNLARAEIAIAYRTLFERLPTLRLDAPWTRSPSSTRPRSSASTPSPSPGELPRPAR</sequence>
<evidence type="ECO:0000256" key="4">
    <source>
        <dbReference type="ARBA" id="ARBA00023002"/>
    </source>
</evidence>
<organism evidence="9 10">
    <name type="scientific">Chondromyces apiculatus DSM 436</name>
    <dbReference type="NCBI Taxonomy" id="1192034"/>
    <lineage>
        <taxon>Bacteria</taxon>
        <taxon>Pseudomonadati</taxon>
        <taxon>Myxococcota</taxon>
        <taxon>Polyangia</taxon>
        <taxon>Polyangiales</taxon>
        <taxon>Polyangiaceae</taxon>
        <taxon>Chondromyces</taxon>
    </lineage>
</organism>
<gene>
    <name evidence="9" type="ORF">CAP_7707</name>
</gene>
<keyword evidence="2 7" id="KW-0349">Heme</keyword>
<dbReference type="GO" id="GO:0016705">
    <property type="term" value="F:oxidoreductase activity, acting on paired donors, with incorporation or reduction of molecular oxygen"/>
    <property type="evidence" value="ECO:0007669"/>
    <property type="project" value="InterPro"/>
</dbReference>
<dbReference type="Proteomes" id="UP000019678">
    <property type="component" value="Unassembled WGS sequence"/>
</dbReference>
<dbReference type="RefSeq" id="WP_231511846.1">
    <property type="nucleotide sequence ID" value="NZ_ASRX01000069.1"/>
</dbReference>
<keyword evidence="4 7" id="KW-0560">Oxidoreductase</keyword>
<evidence type="ECO:0000256" key="5">
    <source>
        <dbReference type="ARBA" id="ARBA00023004"/>
    </source>
</evidence>
<feature type="compositionally biased region" description="Low complexity" evidence="8">
    <location>
        <begin position="384"/>
        <end position="399"/>
    </location>
</feature>
<dbReference type="SUPFAM" id="SSF48264">
    <property type="entry name" value="Cytochrome P450"/>
    <property type="match status" value="1"/>
</dbReference>
<protein>
    <submittedName>
        <fullName evidence="9">Putative cytochrome P450 hydroxylase</fullName>
    </submittedName>
</protein>
<reference evidence="9 10" key="1">
    <citation type="submission" date="2013-05" db="EMBL/GenBank/DDBJ databases">
        <title>Genome assembly of Chondromyces apiculatus DSM 436.</title>
        <authorList>
            <person name="Sharma G."/>
            <person name="Khatri I."/>
            <person name="Kaur C."/>
            <person name="Mayilraj S."/>
            <person name="Subramanian S."/>
        </authorList>
    </citation>
    <scope>NUCLEOTIDE SEQUENCE [LARGE SCALE GENOMIC DNA]</scope>
    <source>
        <strain evidence="9 10">DSM 436</strain>
    </source>
</reference>
<dbReference type="GO" id="GO:0005506">
    <property type="term" value="F:iron ion binding"/>
    <property type="evidence" value="ECO:0007669"/>
    <property type="project" value="InterPro"/>
</dbReference>
<comment type="similarity">
    <text evidence="1 7">Belongs to the cytochrome P450 family.</text>
</comment>
<name>A0A017SY75_9BACT</name>
<keyword evidence="3 7" id="KW-0479">Metal-binding</keyword>
<dbReference type="Pfam" id="PF00067">
    <property type="entry name" value="p450"/>
    <property type="match status" value="1"/>
</dbReference>
<dbReference type="FunFam" id="1.10.630.10:FF:000018">
    <property type="entry name" value="Cytochrome P450 monooxygenase"/>
    <property type="match status" value="1"/>
</dbReference>
<feature type="region of interest" description="Disordered" evidence="8">
    <location>
        <begin position="65"/>
        <end position="87"/>
    </location>
</feature>
<evidence type="ECO:0000256" key="8">
    <source>
        <dbReference type="SAM" id="MobiDB-lite"/>
    </source>
</evidence>
<dbReference type="GO" id="GO:0020037">
    <property type="term" value="F:heme binding"/>
    <property type="evidence" value="ECO:0007669"/>
    <property type="project" value="InterPro"/>
</dbReference>
<evidence type="ECO:0000256" key="2">
    <source>
        <dbReference type="ARBA" id="ARBA00022617"/>
    </source>
</evidence>
<dbReference type="STRING" id="1192034.CAP_7707"/>
<dbReference type="InterPro" id="IPR002397">
    <property type="entry name" value="Cyt_P450_B"/>
</dbReference>
<keyword evidence="10" id="KW-1185">Reference proteome</keyword>
<dbReference type="GO" id="GO:0004497">
    <property type="term" value="F:monooxygenase activity"/>
    <property type="evidence" value="ECO:0007669"/>
    <property type="project" value="UniProtKB-KW"/>
</dbReference>
<feature type="region of interest" description="Disordered" evidence="8">
    <location>
        <begin position="381"/>
        <end position="411"/>
    </location>
</feature>
<feature type="compositionally biased region" description="Pro residues" evidence="8">
    <location>
        <begin position="400"/>
        <end position="411"/>
    </location>
</feature>
<keyword evidence="5 7" id="KW-0408">Iron</keyword>
<dbReference type="eggNOG" id="COG2124">
    <property type="taxonomic scope" value="Bacteria"/>
</dbReference>
<accession>A0A017SY75</accession>
<comment type="caution">
    <text evidence="9">The sequence shown here is derived from an EMBL/GenBank/DDBJ whole genome shotgun (WGS) entry which is preliminary data.</text>
</comment>
<evidence type="ECO:0000256" key="7">
    <source>
        <dbReference type="RuleBase" id="RU000461"/>
    </source>
</evidence>
<evidence type="ECO:0000313" key="10">
    <source>
        <dbReference type="Proteomes" id="UP000019678"/>
    </source>
</evidence>
<dbReference type="InterPro" id="IPR001128">
    <property type="entry name" value="Cyt_P450"/>
</dbReference>
<dbReference type="PROSITE" id="PS00086">
    <property type="entry name" value="CYTOCHROME_P450"/>
    <property type="match status" value="1"/>
</dbReference>
<dbReference type="EMBL" id="ASRX01000069">
    <property type="protein sequence ID" value="EYF01939.1"/>
    <property type="molecule type" value="Genomic_DNA"/>
</dbReference>
<proteinExistence type="inferred from homology"/>
<dbReference type="PRINTS" id="PR00385">
    <property type="entry name" value="P450"/>
</dbReference>
<dbReference type="PANTHER" id="PTHR46696:SF1">
    <property type="entry name" value="CYTOCHROME P450 YJIB-RELATED"/>
    <property type="match status" value="1"/>
</dbReference>
<evidence type="ECO:0000256" key="6">
    <source>
        <dbReference type="ARBA" id="ARBA00023033"/>
    </source>
</evidence>
<evidence type="ECO:0000313" key="9">
    <source>
        <dbReference type="EMBL" id="EYF01939.1"/>
    </source>
</evidence>
<dbReference type="Gene3D" id="1.10.630.10">
    <property type="entry name" value="Cytochrome P450"/>
    <property type="match status" value="1"/>
</dbReference>
<dbReference type="AlphaFoldDB" id="A0A017SY75"/>
<dbReference type="PANTHER" id="PTHR46696">
    <property type="entry name" value="P450, PUTATIVE (EUROFUNG)-RELATED"/>
    <property type="match status" value="1"/>
</dbReference>
<evidence type="ECO:0000256" key="3">
    <source>
        <dbReference type="ARBA" id="ARBA00022723"/>
    </source>
</evidence>
<evidence type="ECO:0000256" key="1">
    <source>
        <dbReference type="ARBA" id="ARBA00010617"/>
    </source>
</evidence>
<dbReference type="InterPro" id="IPR017972">
    <property type="entry name" value="Cyt_P450_CS"/>
</dbReference>
<keyword evidence="6 7" id="KW-0503">Monooxygenase</keyword>
<dbReference type="InterPro" id="IPR036396">
    <property type="entry name" value="Cyt_P450_sf"/>
</dbReference>